<feature type="non-terminal residue" evidence="1">
    <location>
        <position position="135"/>
    </location>
</feature>
<dbReference type="Proteomes" id="UP000017836">
    <property type="component" value="Unassembled WGS sequence"/>
</dbReference>
<accession>W1PGI4</accession>
<dbReference type="Gramene" id="ERN06731">
    <property type="protein sequence ID" value="ERN06731"/>
    <property type="gene ID" value="AMTR_s00005p00043020"/>
</dbReference>
<dbReference type="AlphaFoldDB" id="W1PGI4"/>
<keyword evidence="2" id="KW-1185">Reference proteome</keyword>
<protein>
    <submittedName>
        <fullName evidence="1">Uncharacterized protein</fullName>
    </submittedName>
</protein>
<reference evidence="2" key="1">
    <citation type="journal article" date="2013" name="Science">
        <title>The Amborella genome and the evolution of flowering plants.</title>
        <authorList>
            <consortium name="Amborella Genome Project"/>
        </authorList>
    </citation>
    <scope>NUCLEOTIDE SEQUENCE [LARGE SCALE GENOMIC DNA]</scope>
</reference>
<gene>
    <name evidence="1" type="ORF">AMTR_s00005p00043020</name>
</gene>
<organism evidence="1 2">
    <name type="scientific">Amborella trichopoda</name>
    <dbReference type="NCBI Taxonomy" id="13333"/>
    <lineage>
        <taxon>Eukaryota</taxon>
        <taxon>Viridiplantae</taxon>
        <taxon>Streptophyta</taxon>
        <taxon>Embryophyta</taxon>
        <taxon>Tracheophyta</taxon>
        <taxon>Spermatophyta</taxon>
        <taxon>Magnoliopsida</taxon>
        <taxon>Amborellales</taxon>
        <taxon>Amborellaceae</taxon>
        <taxon>Amborella</taxon>
    </lineage>
</organism>
<proteinExistence type="predicted"/>
<evidence type="ECO:0000313" key="1">
    <source>
        <dbReference type="EMBL" id="ERN06731.1"/>
    </source>
</evidence>
<evidence type="ECO:0000313" key="2">
    <source>
        <dbReference type="Proteomes" id="UP000017836"/>
    </source>
</evidence>
<dbReference type="HOGENOM" id="CLU_2076256_0_0_1"/>
<dbReference type="EMBL" id="KI393866">
    <property type="protein sequence ID" value="ERN06731.1"/>
    <property type="molecule type" value="Genomic_DNA"/>
</dbReference>
<name>W1PGI4_AMBTC</name>
<sequence>MLLLIVVKGEGGGPNLGMVASMTPISASLRVRAHTQDTIKGAFLRALHGPSRVFNPRGWGCLIRCSALYICWPCGSGLINACSLEEVVRFSLQIIATEDEIASLQTYTADVRVRQQQNREAMTKRSQRLRHLRFE</sequence>